<dbReference type="InterPro" id="IPR006935">
    <property type="entry name" value="Helicase/UvrB_N"/>
</dbReference>
<proteinExistence type="predicted"/>
<dbReference type="EMBL" id="KF900704">
    <property type="protein sequence ID" value="AIF04274.1"/>
    <property type="molecule type" value="Genomic_DNA"/>
</dbReference>
<dbReference type="SMART" id="SM00487">
    <property type="entry name" value="DEXDc"/>
    <property type="match status" value="1"/>
</dbReference>
<dbReference type="PANTHER" id="PTHR47396:SF1">
    <property type="entry name" value="ATP-DEPENDENT HELICASE IRC3-RELATED"/>
    <property type="match status" value="1"/>
</dbReference>
<keyword evidence="3" id="KW-0067">ATP-binding</keyword>
<sequence>MLNEIEWKRRYKSRGNPQALLNDFFRPALNKSMVYLRGTGFFSSSMFHAIGEPLGDFIERGGSMKIITNVQFSEQDRFAVEQGEENWGSIAEGKLMEIIESDFRPPMKSGALLLTKLLEMGRLEIKIGVKSDGIYHEKIGLFFDNLIDIDANMQDILEHNHLAFFGSVNEGVAAWERSHENIKVYPSWVEGRADDAADTLEDFIENWRGETDGLGMFDFPEAARLGLIQSMRETDVIPDGRGDQPDGLGGDPKWVHQDEAVELFLAPIDEDATGPPMPADGAGILYMATGTGKTWTAFKVANRLIREGKIKKMVIETYGTDLLDQWYGEVLDKCPHFRRVKRHYNRKHESGEYLELASPKCLLISREAFSTFVEQASDEELQETLLIIDECHNMRGAGHRKAMEGKYSRFRYRLGLSATPLSEYDAEANEFLTTEIGPIFYEFGLIDAIQKGILCPFDYIPIDYTPSDDDVAQIASLIRYYAAKIAIGEATEEQKWQAISRVYKKSEEKIQPFLDRASGNPSILSRSMIFVLDTAFGSKIQTRILAPLSYRWHTYYSSDDKINLTRFAQGELECLITCKKLSEGIDVKDCSTIILLSSDRAKLTTIQRIGRALRTDPNNPEKVAMVVDFIGEGVNADMERQDWLTELSAIRPGDEEE</sequence>
<dbReference type="SMART" id="SM00490">
    <property type="entry name" value="HELICc"/>
    <property type="match status" value="1"/>
</dbReference>
<dbReference type="GO" id="GO:0005829">
    <property type="term" value="C:cytosol"/>
    <property type="evidence" value="ECO:0007669"/>
    <property type="project" value="TreeGrafter"/>
</dbReference>
<evidence type="ECO:0000259" key="2">
    <source>
        <dbReference type="PROSITE" id="PS51194"/>
    </source>
</evidence>
<keyword evidence="3" id="KW-0347">Helicase</keyword>
<dbReference type="GO" id="GO:0140097">
    <property type="term" value="F:catalytic activity, acting on DNA"/>
    <property type="evidence" value="ECO:0007669"/>
    <property type="project" value="UniProtKB-ARBA"/>
</dbReference>
<feature type="domain" description="Helicase C-terminal" evidence="2">
    <location>
        <begin position="498"/>
        <end position="657"/>
    </location>
</feature>
<dbReference type="Gene3D" id="3.40.50.300">
    <property type="entry name" value="P-loop containing nucleotide triphosphate hydrolases"/>
    <property type="match status" value="2"/>
</dbReference>
<dbReference type="GO" id="GO:0005524">
    <property type="term" value="F:ATP binding"/>
    <property type="evidence" value="ECO:0007669"/>
    <property type="project" value="InterPro"/>
</dbReference>
<dbReference type="PROSITE" id="PS51194">
    <property type="entry name" value="HELICASE_CTER"/>
    <property type="match status" value="1"/>
</dbReference>
<evidence type="ECO:0000313" key="3">
    <source>
        <dbReference type="EMBL" id="AIF04274.1"/>
    </source>
</evidence>
<dbReference type="Pfam" id="PF00271">
    <property type="entry name" value="Helicase_C"/>
    <property type="match status" value="1"/>
</dbReference>
<dbReference type="GO" id="GO:0004386">
    <property type="term" value="F:helicase activity"/>
    <property type="evidence" value="ECO:0007669"/>
    <property type="project" value="UniProtKB-KW"/>
</dbReference>
<dbReference type="PROSITE" id="PS51192">
    <property type="entry name" value="HELICASE_ATP_BIND_1"/>
    <property type="match status" value="1"/>
</dbReference>
<organism evidence="3">
    <name type="scientific">uncultured marine group II/III euryarchaeote KM3_173_A11</name>
    <dbReference type="NCBI Taxonomy" id="1457930"/>
    <lineage>
        <taxon>Archaea</taxon>
        <taxon>Methanobacteriati</taxon>
        <taxon>Methanobacteriota</taxon>
        <taxon>environmental samples</taxon>
    </lineage>
</organism>
<reference evidence="3" key="1">
    <citation type="journal article" date="2014" name="Genome Biol. Evol.">
        <title>Pangenome evidence for extensive interdomain horizontal transfer affecting lineage core and shell genes in uncultured planktonic thaumarchaeota and euryarchaeota.</title>
        <authorList>
            <person name="Deschamps P."/>
            <person name="Zivanovic Y."/>
            <person name="Moreira D."/>
            <person name="Rodriguez-Valera F."/>
            <person name="Lopez-Garcia P."/>
        </authorList>
    </citation>
    <scope>NUCLEOTIDE SEQUENCE</scope>
</reference>
<feature type="domain" description="Helicase ATP-binding" evidence="1">
    <location>
        <begin position="274"/>
        <end position="438"/>
    </location>
</feature>
<name>A0A075GJZ2_9EURY</name>
<dbReference type="PANTHER" id="PTHR47396">
    <property type="entry name" value="TYPE I RESTRICTION ENZYME ECOKI R PROTEIN"/>
    <property type="match status" value="1"/>
</dbReference>
<dbReference type="AlphaFoldDB" id="A0A075GJZ2"/>
<evidence type="ECO:0000259" key="1">
    <source>
        <dbReference type="PROSITE" id="PS51192"/>
    </source>
</evidence>
<dbReference type="InterPro" id="IPR050742">
    <property type="entry name" value="Helicase_Restrict-Modif_Enz"/>
</dbReference>
<dbReference type="InterPro" id="IPR014001">
    <property type="entry name" value="Helicase_ATP-bd"/>
</dbReference>
<keyword evidence="3" id="KW-0547">Nucleotide-binding</keyword>
<dbReference type="SUPFAM" id="SSF52540">
    <property type="entry name" value="P-loop containing nucleoside triphosphate hydrolases"/>
    <property type="match status" value="1"/>
</dbReference>
<dbReference type="GO" id="GO:0016787">
    <property type="term" value="F:hydrolase activity"/>
    <property type="evidence" value="ECO:0007669"/>
    <property type="project" value="InterPro"/>
</dbReference>
<protein>
    <submittedName>
        <fullName evidence="3">DNA or RNA superfamily II helicase</fullName>
    </submittedName>
</protein>
<dbReference type="InterPro" id="IPR001650">
    <property type="entry name" value="Helicase_C-like"/>
</dbReference>
<dbReference type="GO" id="GO:0003677">
    <property type="term" value="F:DNA binding"/>
    <property type="evidence" value="ECO:0007669"/>
    <property type="project" value="InterPro"/>
</dbReference>
<dbReference type="Pfam" id="PF04851">
    <property type="entry name" value="ResIII"/>
    <property type="match status" value="1"/>
</dbReference>
<dbReference type="InterPro" id="IPR027417">
    <property type="entry name" value="P-loop_NTPase"/>
</dbReference>
<keyword evidence="3" id="KW-0378">Hydrolase</keyword>
<accession>A0A075GJZ2</accession>